<dbReference type="GO" id="GO:0005886">
    <property type="term" value="C:plasma membrane"/>
    <property type="evidence" value="ECO:0007669"/>
    <property type="project" value="TreeGrafter"/>
</dbReference>
<dbReference type="PROSITE" id="PS50214">
    <property type="entry name" value="DISINTEGRIN_2"/>
    <property type="match status" value="1"/>
</dbReference>
<dbReference type="AlphaFoldDB" id="A0A8K9XJQ4"/>
<comment type="caution">
    <text evidence="1">Lacks conserved residue(s) required for the propagation of feature annotation.</text>
</comment>
<name>A0A8K9XJQ4_ONCMY</name>
<dbReference type="Pfam" id="PF08516">
    <property type="entry name" value="ADAM_CR"/>
    <property type="match status" value="1"/>
</dbReference>
<dbReference type="Ensembl" id="ENSOMYT00000128075.1">
    <property type="protein sequence ID" value="ENSOMYP00000133561.1"/>
    <property type="gene ID" value="ENSOMYG00000077826.1"/>
</dbReference>
<dbReference type="PANTHER" id="PTHR11905">
    <property type="entry name" value="ADAM A DISINTEGRIN AND METALLOPROTEASE DOMAIN"/>
    <property type="match status" value="1"/>
</dbReference>
<evidence type="ECO:0000313" key="4">
    <source>
        <dbReference type="Proteomes" id="UP000694395"/>
    </source>
</evidence>
<proteinExistence type="predicted"/>
<dbReference type="GeneTree" id="ENSGT00940000166115"/>
<reference evidence="3" key="2">
    <citation type="submission" date="2025-08" db="UniProtKB">
        <authorList>
            <consortium name="Ensembl"/>
        </authorList>
    </citation>
    <scope>IDENTIFICATION</scope>
</reference>
<evidence type="ECO:0000313" key="3">
    <source>
        <dbReference type="Ensembl" id="ENSOMYP00000133561.1"/>
    </source>
</evidence>
<dbReference type="InterPro" id="IPR036436">
    <property type="entry name" value="Disintegrin_dom_sf"/>
</dbReference>
<sequence>MLQECTNKCCDAATCKLTWGSACAQGACCKDCKVSPAAVGLQNQYCNGSTSYCPSDFYIMDGLLCENNAAYCYEGRCQTYDYQCKHLFETGTK</sequence>
<dbReference type="InterPro" id="IPR001762">
    <property type="entry name" value="Disintegrin_dom"/>
</dbReference>
<reference evidence="3" key="1">
    <citation type="submission" date="2020-07" db="EMBL/GenBank/DDBJ databases">
        <title>A long reads based de novo assembly of the rainbow trout Arlee double haploid line genome.</title>
        <authorList>
            <person name="Gao G."/>
            <person name="Palti Y."/>
        </authorList>
    </citation>
    <scope>NUCLEOTIDE SEQUENCE [LARGE SCALE GENOMIC DNA]</scope>
</reference>
<evidence type="ECO:0000256" key="1">
    <source>
        <dbReference type="PROSITE-ProRule" id="PRU00068"/>
    </source>
</evidence>
<reference evidence="3" key="3">
    <citation type="submission" date="2025-09" db="UniProtKB">
        <authorList>
            <consortium name="Ensembl"/>
        </authorList>
    </citation>
    <scope>IDENTIFICATION</scope>
</reference>
<dbReference type="Proteomes" id="UP000694395">
    <property type="component" value="Chromosome 1"/>
</dbReference>
<feature type="domain" description="Disintegrin" evidence="2">
    <location>
        <begin position="1"/>
        <end position="61"/>
    </location>
</feature>
<dbReference type="SUPFAM" id="SSF57552">
    <property type="entry name" value="Blood coagulation inhibitor (disintegrin)"/>
    <property type="match status" value="1"/>
</dbReference>
<accession>A0A8K9XJQ4</accession>
<dbReference type="SMART" id="SM00050">
    <property type="entry name" value="DISIN"/>
    <property type="match status" value="1"/>
</dbReference>
<dbReference type="PANTHER" id="PTHR11905:SF136">
    <property type="entry name" value="DISINTEGRIN AND METALLOPROTEINASE DOMAIN-CONTAINING PROTEIN 9"/>
    <property type="match status" value="1"/>
</dbReference>
<dbReference type="Gene3D" id="4.10.70.10">
    <property type="entry name" value="Disintegrin domain"/>
    <property type="match status" value="1"/>
</dbReference>
<organism evidence="3 4">
    <name type="scientific">Oncorhynchus mykiss</name>
    <name type="common">Rainbow trout</name>
    <name type="synonym">Salmo gairdneri</name>
    <dbReference type="NCBI Taxonomy" id="8022"/>
    <lineage>
        <taxon>Eukaryota</taxon>
        <taxon>Metazoa</taxon>
        <taxon>Chordata</taxon>
        <taxon>Craniata</taxon>
        <taxon>Vertebrata</taxon>
        <taxon>Euteleostomi</taxon>
        <taxon>Actinopterygii</taxon>
        <taxon>Neopterygii</taxon>
        <taxon>Teleostei</taxon>
        <taxon>Protacanthopterygii</taxon>
        <taxon>Salmoniformes</taxon>
        <taxon>Salmonidae</taxon>
        <taxon>Salmoninae</taxon>
        <taxon>Oncorhynchus</taxon>
    </lineage>
</organism>
<dbReference type="InterPro" id="IPR006586">
    <property type="entry name" value="ADAM_Cys-rich"/>
</dbReference>
<evidence type="ECO:0000259" key="2">
    <source>
        <dbReference type="PROSITE" id="PS50214"/>
    </source>
</evidence>
<keyword evidence="4" id="KW-1185">Reference proteome</keyword>
<protein>
    <recommendedName>
        <fullName evidence="2">Disintegrin domain-containing protein</fullName>
    </recommendedName>
</protein>